<evidence type="ECO:0000313" key="2">
    <source>
        <dbReference type="Proteomes" id="UP001597119"/>
    </source>
</evidence>
<keyword evidence="2" id="KW-1185">Reference proteome</keyword>
<comment type="caution">
    <text evidence="1">The sequence shown here is derived from an EMBL/GenBank/DDBJ whole genome shotgun (WGS) entry which is preliminary data.</text>
</comment>
<dbReference type="RefSeq" id="WP_379814619.1">
    <property type="nucleotide sequence ID" value="NZ_JBHUDJ010000009.1"/>
</dbReference>
<gene>
    <name evidence="1" type="ORF">ACFR9U_14485</name>
</gene>
<dbReference type="InterPro" id="IPR055766">
    <property type="entry name" value="DUF7342"/>
</dbReference>
<dbReference type="Pfam" id="PF24033">
    <property type="entry name" value="DUF7342"/>
    <property type="match status" value="1"/>
</dbReference>
<reference evidence="1 2" key="1">
    <citation type="journal article" date="2019" name="Int. J. Syst. Evol. Microbiol.">
        <title>The Global Catalogue of Microorganisms (GCM) 10K type strain sequencing project: providing services to taxonomists for standard genome sequencing and annotation.</title>
        <authorList>
            <consortium name="The Broad Institute Genomics Platform"/>
            <consortium name="The Broad Institute Genome Sequencing Center for Infectious Disease"/>
            <person name="Wu L."/>
            <person name="Ma J."/>
        </authorList>
    </citation>
    <scope>NUCLEOTIDE SEQUENCE [LARGE SCALE GENOMIC DNA]</scope>
    <source>
        <strain evidence="1 2">CGMCC 1.12125</strain>
    </source>
</reference>
<proteinExistence type="predicted"/>
<protein>
    <recommendedName>
        <fullName evidence="3">Transcriptional regulator</fullName>
    </recommendedName>
</protein>
<sequence>MTTSTGDTGGTHYRRSSESLVVEQAADILSEVPPDELRERITELRKDVRSYQEQFGVESPDELSVARTNEVLSETGDHAAVDEEALQDWKTTRRNLAFANAALSIANAQKFVTDDSQSPPEASPS</sequence>
<name>A0ABD6CDR2_9EURY</name>
<organism evidence="1 2">
    <name type="scientific">Halorientalis brevis</name>
    <dbReference type="NCBI Taxonomy" id="1126241"/>
    <lineage>
        <taxon>Archaea</taxon>
        <taxon>Methanobacteriati</taxon>
        <taxon>Methanobacteriota</taxon>
        <taxon>Stenosarchaea group</taxon>
        <taxon>Halobacteria</taxon>
        <taxon>Halobacteriales</taxon>
        <taxon>Haloarculaceae</taxon>
        <taxon>Halorientalis</taxon>
    </lineage>
</organism>
<dbReference type="Proteomes" id="UP001597119">
    <property type="component" value="Unassembled WGS sequence"/>
</dbReference>
<accession>A0ABD6CDR2</accession>
<dbReference type="AlphaFoldDB" id="A0ABD6CDR2"/>
<dbReference type="EMBL" id="JBHUDJ010000009">
    <property type="protein sequence ID" value="MFD1588186.1"/>
    <property type="molecule type" value="Genomic_DNA"/>
</dbReference>
<evidence type="ECO:0008006" key="3">
    <source>
        <dbReference type="Google" id="ProtNLM"/>
    </source>
</evidence>
<evidence type="ECO:0000313" key="1">
    <source>
        <dbReference type="EMBL" id="MFD1588186.1"/>
    </source>
</evidence>